<proteinExistence type="inferred from homology"/>
<keyword evidence="4 5" id="KW-0269">Exonuclease</keyword>
<dbReference type="CDD" id="cd04489">
    <property type="entry name" value="ExoVII_LU_OBF"/>
    <property type="match status" value="1"/>
</dbReference>
<evidence type="ECO:0000256" key="1">
    <source>
        <dbReference type="ARBA" id="ARBA00022490"/>
    </source>
</evidence>
<protein>
    <recommendedName>
        <fullName evidence="5">Exodeoxyribonuclease 7 large subunit</fullName>
        <ecNumber evidence="5">3.1.11.6</ecNumber>
    </recommendedName>
    <alternativeName>
        <fullName evidence="5">Exodeoxyribonuclease VII large subunit</fullName>
        <shortName evidence="5">Exonuclease VII large subunit</shortName>
    </alternativeName>
</protein>
<comment type="subcellular location">
    <subcellularLocation>
        <location evidence="5 6">Cytoplasm</location>
    </subcellularLocation>
</comment>
<dbReference type="GO" id="GO:0008855">
    <property type="term" value="F:exodeoxyribonuclease VII activity"/>
    <property type="evidence" value="ECO:0007669"/>
    <property type="project" value="UniProtKB-EC"/>
</dbReference>
<keyword evidence="3 5" id="KW-0378">Hydrolase</keyword>
<dbReference type="Pfam" id="PF02601">
    <property type="entry name" value="Exonuc_VII_L"/>
    <property type="match status" value="1"/>
</dbReference>
<evidence type="ECO:0000256" key="6">
    <source>
        <dbReference type="RuleBase" id="RU004355"/>
    </source>
</evidence>
<evidence type="ECO:0000313" key="9">
    <source>
        <dbReference type="EMBL" id="MDX6848489.1"/>
    </source>
</evidence>
<evidence type="ECO:0000256" key="4">
    <source>
        <dbReference type="ARBA" id="ARBA00022839"/>
    </source>
</evidence>
<comment type="function">
    <text evidence="5">Bidirectionally degrades single-stranded DNA into large acid-insoluble oligonucleotides, which are then degraded further into small acid-soluble oligonucleotides.</text>
</comment>
<reference evidence="9 10" key="1">
    <citation type="submission" date="2023-11" db="EMBL/GenBank/DDBJ databases">
        <title>Gilvimarinus fulvus sp. nov., isolated from the surface of Kelp.</title>
        <authorList>
            <person name="Sun Y.Y."/>
            <person name="Gong Y."/>
            <person name="Du Z.J."/>
        </authorList>
    </citation>
    <scope>NUCLEOTIDE SEQUENCE [LARGE SCALE GENOMIC DNA]</scope>
    <source>
        <strain evidence="9 10">SDUM040013</strain>
    </source>
</reference>
<dbReference type="PANTHER" id="PTHR30008">
    <property type="entry name" value="EXODEOXYRIBONUCLEASE 7 LARGE SUBUNIT"/>
    <property type="match status" value="1"/>
</dbReference>
<dbReference type="Proteomes" id="UP001273505">
    <property type="component" value="Unassembled WGS sequence"/>
</dbReference>
<dbReference type="EMBL" id="JAXAFO010000004">
    <property type="protein sequence ID" value="MDX6848489.1"/>
    <property type="molecule type" value="Genomic_DNA"/>
</dbReference>
<comment type="subunit">
    <text evidence="5">Heterooligomer composed of large and small subunits.</text>
</comment>
<evidence type="ECO:0000313" key="10">
    <source>
        <dbReference type="Proteomes" id="UP001273505"/>
    </source>
</evidence>
<accession>A0ABU4RUD2</accession>
<keyword evidence="2 5" id="KW-0540">Nuclease</keyword>
<gene>
    <name evidence="5 9" type="primary">xseA</name>
    <name evidence="9" type="ORF">SCD92_03900</name>
</gene>
<sequence length="455" mass="50941">MTYNNDMTTTAANQNARDILSVSRLNRACRQLLETHLPMVWVEGEISNLARPSSGHWYFTLKDDQAQVRCAMFRNRNQLVKFTPDHGAQVLIRARVSIYEGRGDYQLIAEHMEEAGLGALQRAFEALKLRLNCEGLFAPEHKLPLPSHPQHIAVITSATGAAIRDILSVAHRRYPGQAITVIPVPVQGEQAAPAIINALRQAQQSTWFDAIILARGGGSIEDLWAFNDESLARAIFECKLPIISAVGHEIDFTIADFVADHRAPTPSAAAELLVPDTQALVDKIRVQENALTRAVTGELQRQQQRLEALGQRLRHPGEKLRHQAQQLDHLEARMVRNVREQQERQQQQFASLLARLRRSSPNQLIGTRMREVITLQTELKRAIGHKLQTSRQSLHEQMRVLDSVSPLATLERGFAAITDGEGRLVKDYNQVQPGEHINARLGRGRLHCEVIASDG</sequence>
<dbReference type="EC" id="3.1.11.6" evidence="5"/>
<comment type="catalytic activity">
    <reaction evidence="5 6">
        <text>Exonucleolytic cleavage in either 5'- to 3'- or 3'- to 5'-direction to yield nucleoside 5'-phosphates.</text>
        <dbReference type="EC" id="3.1.11.6"/>
    </reaction>
</comment>
<feature type="domain" description="Exonuclease VII large subunit C-terminal" evidence="7">
    <location>
        <begin position="136"/>
        <end position="449"/>
    </location>
</feature>
<organism evidence="9 10">
    <name type="scientific">Gilvimarinus gilvus</name>
    <dbReference type="NCBI Taxonomy" id="3058038"/>
    <lineage>
        <taxon>Bacteria</taxon>
        <taxon>Pseudomonadati</taxon>
        <taxon>Pseudomonadota</taxon>
        <taxon>Gammaproteobacteria</taxon>
        <taxon>Cellvibrionales</taxon>
        <taxon>Cellvibrionaceae</taxon>
        <taxon>Gilvimarinus</taxon>
    </lineage>
</organism>
<name>A0ABU4RUD2_9GAMM</name>
<dbReference type="InterPro" id="IPR020579">
    <property type="entry name" value="Exonuc_VII_lsu_C"/>
</dbReference>
<dbReference type="PANTHER" id="PTHR30008:SF0">
    <property type="entry name" value="EXODEOXYRIBONUCLEASE 7 LARGE SUBUNIT"/>
    <property type="match status" value="1"/>
</dbReference>
<evidence type="ECO:0000256" key="2">
    <source>
        <dbReference type="ARBA" id="ARBA00022722"/>
    </source>
</evidence>
<keyword evidence="10" id="KW-1185">Reference proteome</keyword>
<feature type="domain" description="OB-fold nucleic acid binding" evidence="8">
    <location>
        <begin position="20"/>
        <end position="113"/>
    </location>
</feature>
<dbReference type="NCBIfam" id="TIGR00237">
    <property type="entry name" value="xseA"/>
    <property type="match status" value="1"/>
</dbReference>
<evidence type="ECO:0000259" key="7">
    <source>
        <dbReference type="Pfam" id="PF02601"/>
    </source>
</evidence>
<dbReference type="HAMAP" id="MF_00378">
    <property type="entry name" value="Exonuc_7_L"/>
    <property type="match status" value="1"/>
</dbReference>
<evidence type="ECO:0000256" key="3">
    <source>
        <dbReference type="ARBA" id="ARBA00022801"/>
    </source>
</evidence>
<dbReference type="InterPro" id="IPR025824">
    <property type="entry name" value="OB-fold_nuc-bd_dom"/>
</dbReference>
<evidence type="ECO:0000256" key="5">
    <source>
        <dbReference type="HAMAP-Rule" id="MF_00378"/>
    </source>
</evidence>
<keyword evidence="1 5" id="KW-0963">Cytoplasm</keyword>
<dbReference type="Pfam" id="PF13742">
    <property type="entry name" value="tRNA_anti_2"/>
    <property type="match status" value="1"/>
</dbReference>
<comment type="caution">
    <text evidence="9">The sequence shown here is derived from an EMBL/GenBank/DDBJ whole genome shotgun (WGS) entry which is preliminary data.</text>
</comment>
<comment type="similarity">
    <text evidence="5 6">Belongs to the XseA family.</text>
</comment>
<dbReference type="InterPro" id="IPR003753">
    <property type="entry name" value="Exonuc_VII_L"/>
</dbReference>
<evidence type="ECO:0000259" key="8">
    <source>
        <dbReference type="Pfam" id="PF13742"/>
    </source>
</evidence>